<sequence length="107" mass="12013">MTGVDDVEIDRIAEDEREVAGRGRRGDSEWERLGIHLWHELEYAAVVEDSDRILADALTPAAWVLLTRIAGCTLDPGLVAPPIMMSRYTYRVPVMRPRATQRSPPQG</sequence>
<accession>A0AAW6LZ01</accession>
<protein>
    <submittedName>
        <fullName evidence="1">Uncharacterized protein</fullName>
    </submittedName>
</protein>
<name>A0AAW6LZ01_RHOSG</name>
<reference evidence="1" key="1">
    <citation type="submission" date="2023-02" db="EMBL/GenBank/DDBJ databases">
        <title>A novel hydrolase synthesized by Rhodococcus erythropolis HQ is responsible for the detoxification of Zearalenone.</title>
        <authorList>
            <person name="Hu J."/>
            <person name="Xu J."/>
        </authorList>
    </citation>
    <scope>NUCLEOTIDE SEQUENCE</scope>
    <source>
        <strain evidence="1">HQ</strain>
    </source>
</reference>
<comment type="caution">
    <text evidence="1">The sequence shown here is derived from an EMBL/GenBank/DDBJ whole genome shotgun (WGS) entry which is preliminary data.</text>
</comment>
<evidence type="ECO:0000313" key="1">
    <source>
        <dbReference type="EMBL" id="MDE8649568.1"/>
    </source>
</evidence>
<proteinExistence type="predicted"/>
<dbReference type="EMBL" id="JARDXE010000029">
    <property type="protein sequence ID" value="MDE8649568.1"/>
    <property type="molecule type" value="Genomic_DNA"/>
</dbReference>
<evidence type="ECO:0000313" key="2">
    <source>
        <dbReference type="Proteomes" id="UP001217325"/>
    </source>
</evidence>
<gene>
    <name evidence="1" type="ORF">PXH69_31830</name>
</gene>
<dbReference type="Proteomes" id="UP001217325">
    <property type="component" value="Unassembled WGS sequence"/>
</dbReference>
<organism evidence="1 2">
    <name type="scientific">Rhodococcus qingshengii</name>
    <dbReference type="NCBI Taxonomy" id="334542"/>
    <lineage>
        <taxon>Bacteria</taxon>
        <taxon>Bacillati</taxon>
        <taxon>Actinomycetota</taxon>
        <taxon>Actinomycetes</taxon>
        <taxon>Mycobacteriales</taxon>
        <taxon>Nocardiaceae</taxon>
        <taxon>Rhodococcus</taxon>
        <taxon>Rhodococcus erythropolis group</taxon>
    </lineage>
</organism>
<dbReference type="AlphaFoldDB" id="A0AAW6LZ01"/>